<evidence type="ECO:0000313" key="12">
    <source>
        <dbReference type="EMBL" id="KOS22135.1"/>
    </source>
</evidence>
<keyword evidence="2 12" id="KW-0489">Methyltransferase</keyword>
<dbReference type="Pfam" id="PF05891">
    <property type="entry name" value="Methyltransf_PK"/>
    <property type="match status" value="1"/>
</dbReference>
<feature type="binding site" evidence="11">
    <location>
        <position position="85"/>
    </location>
    <ligand>
        <name>S-adenosyl-L-methionine</name>
        <dbReference type="ChEBI" id="CHEBI:59789"/>
    </ligand>
</feature>
<evidence type="ECO:0000256" key="3">
    <source>
        <dbReference type="ARBA" id="ARBA00022679"/>
    </source>
</evidence>
<proteinExistence type="inferred from homology"/>
<dbReference type="PANTHER" id="PTHR12753:SF0">
    <property type="entry name" value="ALPHA N-TERMINAL PROTEIN METHYLTRANSFERASE 1"/>
    <property type="match status" value="1"/>
</dbReference>
<comment type="caution">
    <text evidence="12">The sequence shown here is derived from an EMBL/GenBank/DDBJ whole genome shotgun (WGS) entry which is preliminary data.</text>
</comment>
<feature type="binding site" evidence="11">
    <location>
        <position position="90"/>
    </location>
    <ligand>
        <name>S-adenosyl-L-methionine</name>
        <dbReference type="ChEBI" id="CHEBI:59789"/>
    </ligand>
</feature>
<keyword evidence="4 11" id="KW-0949">S-adenosyl-L-methionine</keyword>
<dbReference type="CDD" id="cd02440">
    <property type="entry name" value="AdoMet_MTases"/>
    <property type="match status" value="1"/>
</dbReference>
<evidence type="ECO:0000256" key="9">
    <source>
        <dbReference type="ARBA" id="ARBA00047885"/>
    </source>
</evidence>
<dbReference type="GO" id="GO:0071885">
    <property type="term" value="F:N-terminal protein N-methyltransferase activity"/>
    <property type="evidence" value="ECO:0007669"/>
    <property type="project" value="UniProtKB-EC"/>
</dbReference>
<evidence type="ECO:0000256" key="10">
    <source>
        <dbReference type="ARBA" id="ARBA00048167"/>
    </source>
</evidence>
<dbReference type="PIRSF" id="PIRSF016958">
    <property type="entry name" value="DUF858_MeTrfase_lik"/>
    <property type="match status" value="1"/>
</dbReference>
<evidence type="ECO:0000256" key="11">
    <source>
        <dbReference type="PIRSR" id="PIRSR016958-1"/>
    </source>
</evidence>
<dbReference type="SUPFAM" id="SSF53335">
    <property type="entry name" value="S-adenosyl-L-methionine-dependent methyltransferases"/>
    <property type="match status" value="1"/>
</dbReference>
<dbReference type="AlphaFoldDB" id="A0A0M9VWJ8"/>
<gene>
    <name evidence="12" type="ORF">ESCO_001926</name>
</gene>
<dbReference type="InterPro" id="IPR008576">
    <property type="entry name" value="MeTrfase_NTM1"/>
</dbReference>
<comment type="catalytic activity">
    <reaction evidence="8">
        <text>N-terminal L-seryl-L-prolyl-L-lysyl-[protein] + 3 S-adenosyl-L-methionine = N-terminal N,N,N-trimethyl-L-seryl-L-prolyl-L-lysyl-[protein] + 3 S-adenosyl-L-homocysteine + 3 H(+)</text>
        <dbReference type="Rhea" id="RHEA:54724"/>
        <dbReference type="Rhea" id="RHEA-COMP:13789"/>
        <dbReference type="Rhea" id="RHEA-COMP:13973"/>
        <dbReference type="ChEBI" id="CHEBI:15378"/>
        <dbReference type="ChEBI" id="CHEBI:57856"/>
        <dbReference type="ChEBI" id="CHEBI:59789"/>
        <dbReference type="ChEBI" id="CHEBI:138061"/>
        <dbReference type="ChEBI" id="CHEBI:138317"/>
        <dbReference type="EC" id="2.1.1.244"/>
    </reaction>
</comment>
<sequence>MAPPLASDSSDSPTPPDVFIDKNAGLDYWQSVGADVDSMLGGVPSAGGFSSVSRIDLIGSRSFLARLGIGIKGDRCKVASALEGGAGIGRITQGLLVDIAEQVDVVEPIAKFTQKLVGRPGVRHIHNIGLQDWEPAEGLRYDLIWVQWCLGHLTDLQLVAFLRRCQGALSPEGGVLVVKENLSSSGLDVYDETDSSVTR</sequence>
<evidence type="ECO:0000256" key="6">
    <source>
        <dbReference type="ARBA" id="ARBA00039449"/>
    </source>
</evidence>
<dbReference type="EMBL" id="LGSR01000006">
    <property type="protein sequence ID" value="KOS22135.1"/>
    <property type="molecule type" value="Genomic_DNA"/>
</dbReference>
<dbReference type="GO" id="GO:0005737">
    <property type="term" value="C:cytoplasm"/>
    <property type="evidence" value="ECO:0007669"/>
    <property type="project" value="TreeGrafter"/>
</dbReference>
<organism evidence="12 13">
    <name type="scientific">Escovopsis weberi</name>
    <dbReference type="NCBI Taxonomy" id="150374"/>
    <lineage>
        <taxon>Eukaryota</taxon>
        <taxon>Fungi</taxon>
        <taxon>Dikarya</taxon>
        <taxon>Ascomycota</taxon>
        <taxon>Pezizomycotina</taxon>
        <taxon>Sordariomycetes</taxon>
        <taxon>Hypocreomycetidae</taxon>
        <taxon>Hypocreales</taxon>
        <taxon>Hypocreaceae</taxon>
        <taxon>Escovopsis</taxon>
    </lineage>
</organism>
<reference evidence="12 13" key="1">
    <citation type="submission" date="2015-07" db="EMBL/GenBank/DDBJ databases">
        <title>The genome of the fungus Escovopsis weberi, a specialized disease agent of ant agriculture.</title>
        <authorList>
            <person name="de Man T.J."/>
            <person name="Stajich J.E."/>
            <person name="Kubicek C.P."/>
            <person name="Chenthamara K."/>
            <person name="Atanasova L."/>
            <person name="Druzhinina I.S."/>
            <person name="Birnbaum S."/>
            <person name="Barribeau S.M."/>
            <person name="Teiling C."/>
            <person name="Suen G."/>
            <person name="Currie C."/>
            <person name="Gerardo N.M."/>
        </authorList>
    </citation>
    <scope>NUCLEOTIDE SEQUENCE [LARGE SCALE GENOMIC DNA]</scope>
</reference>
<dbReference type="PANTHER" id="PTHR12753">
    <property type="entry name" value="AD-003 - RELATED"/>
    <property type="match status" value="1"/>
</dbReference>
<accession>A0A0M9VWJ8</accession>
<dbReference type="EC" id="2.1.1.244" evidence="5"/>
<protein>
    <recommendedName>
        <fullName evidence="6">Alpha N-terminal protein methyltransferase 1</fullName>
        <ecNumber evidence="5">2.1.1.244</ecNumber>
    </recommendedName>
    <alternativeName>
        <fullName evidence="7">X-Pro-Lys N-terminal protein methyltransferase 1</fullName>
    </alternativeName>
</protein>
<dbReference type="InterPro" id="IPR029063">
    <property type="entry name" value="SAM-dependent_MTases_sf"/>
</dbReference>
<dbReference type="STRING" id="150374.A0A0M9VWJ8"/>
<evidence type="ECO:0000313" key="13">
    <source>
        <dbReference type="Proteomes" id="UP000053831"/>
    </source>
</evidence>
<dbReference type="Proteomes" id="UP000053831">
    <property type="component" value="Unassembled WGS sequence"/>
</dbReference>
<evidence type="ECO:0000256" key="2">
    <source>
        <dbReference type="ARBA" id="ARBA00022603"/>
    </source>
</evidence>
<dbReference type="Gene3D" id="3.40.50.150">
    <property type="entry name" value="Vaccinia Virus protein VP39"/>
    <property type="match status" value="1"/>
</dbReference>
<name>A0A0M9VWJ8_ESCWE</name>
<evidence type="ECO:0000256" key="8">
    <source>
        <dbReference type="ARBA" id="ARBA00047306"/>
    </source>
</evidence>
<comment type="catalytic activity">
    <reaction evidence="9">
        <text>N-terminal L-prolyl-L-prolyl-L-lysyl-[protein] + 2 S-adenosyl-L-methionine = N-terminal N,N-dimethyl-L-prolyl-L-prolyl-L-lysyl-[protein] + 2 S-adenosyl-L-homocysteine + 2 H(+)</text>
        <dbReference type="Rhea" id="RHEA:54736"/>
        <dbReference type="Rhea" id="RHEA-COMP:13787"/>
        <dbReference type="Rhea" id="RHEA-COMP:13974"/>
        <dbReference type="ChEBI" id="CHEBI:15378"/>
        <dbReference type="ChEBI" id="CHEBI:57856"/>
        <dbReference type="ChEBI" id="CHEBI:59789"/>
        <dbReference type="ChEBI" id="CHEBI:138059"/>
        <dbReference type="ChEBI" id="CHEBI:138318"/>
        <dbReference type="EC" id="2.1.1.244"/>
    </reaction>
</comment>
<comment type="similarity">
    <text evidence="1">Belongs to the methyltransferase superfamily. NTM1 family.</text>
</comment>
<feature type="binding site" evidence="11">
    <location>
        <begin position="130"/>
        <end position="131"/>
    </location>
    <ligand>
        <name>S-adenosyl-L-methionine</name>
        <dbReference type="ChEBI" id="CHEBI:59789"/>
    </ligand>
</feature>
<dbReference type="OrthoDB" id="1298661at2759"/>
<evidence type="ECO:0000256" key="1">
    <source>
        <dbReference type="ARBA" id="ARBA00009059"/>
    </source>
</evidence>
<feature type="binding site" evidence="11">
    <location>
        <position position="147"/>
    </location>
    <ligand>
        <name>S-adenosyl-L-methionine</name>
        <dbReference type="ChEBI" id="CHEBI:59789"/>
    </ligand>
</feature>
<keyword evidence="3 12" id="KW-0808">Transferase</keyword>
<evidence type="ECO:0000256" key="7">
    <source>
        <dbReference type="ARBA" id="ARBA00043129"/>
    </source>
</evidence>
<comment type="catalytic activity">
    <reaction evidence="10">
        <text>N-terminal L-alanyl-L-prolyl-L-lysyl-[protein] + 3 S-adenosyl-L-methionine = N-terminal N,N,N-trimethyl-L-alanyl-L-prolyl-L-lysyl-[protein] + 3 S-adenosyl-L-homocysteine + 3 H(+)</text>
        <dbReference type="Rhea" id="RHEA:54712"/>
        <dbReference type="Rhea" id="RHEA-COMP:13785"/>
        <dbReference type="Rhea" id="RHEA-COMP:13971"/>
        <dbReference type="ChEBI" id="CHEBI:15378"/>
        <dbReference type="ChEBI" id="CHEBI:57856"/>
        <dbReference type="ChEBI" id="CHEBI:59789"/>
        <dbReference type="ChEBI" id="CHEBI:138057"/>
        <dbReference type="ChEBI" id="CHEBI:138315"/>
        <dbReference type="EC" id="2.1.1.244"/>
    </reaction>
</comment>
<evidence type="ECO:0000256" key="5">
    <source>
        <dbReference type="ARBA" id="ARBA00039112"/>
    </source>
</evidence>
<dbReference type="GO" id="GO:0032259">
    <property type="term" value="P:methylation"/>
    <property type="evidence" value="ECO:0007669"/>
    <property type="project" value="UniProtKB-KW"/>
</dbReference>
<keyword evidence="13" id="KW-1185">Reference proteome</keyword>
<evidence type="ECO:0000256" key="4">
    <source>
        <dbReference type="ARBA" id="ARBA00022691"/>
    </source>
</evidence>